<keyword evidence="4" id="KW-1185">Reference proteome</keyword>
<evidence type="ECO:0000313" key="4">
    <source>
        <dbReference type="Proteomes" id="UP000308271"/>
    </source>
</evidence>
<comment type="caution">
    <text evidence="3">The sequence shown here is derived from an EMBL/GenBank/DDBJ whole genome shotgun (WGS) entry which is preliminary data.</text>
</comment>
<dbReference type="SMART" id="SM00028">
    <property type="entry name" value="TPR"/>
    <property type="match status" value="6"/>
</dbReference>
<accession>A0A5C4S7Y1</accession>
<dbReference type="Pfam" id="PF12770">
    <property type="entry name" value="CHAT"/>
    <property type="match status" value="1"/>
</dbReference>
<dbReference type="Proteomes" id="UP000308271">
    <property type="component" value="Unassembled WGS sequence"/>
</dbReference>
<dbReference type="PANTHER" id="PTHR47691:SF3">
    <property type="entry name" value="HTH-TYPE TRANSCRIPTIONAL REGULATOR RV0890C-RELATED"/>
    <property type="match status" value="1"/>
</dbReference>
<sequence length="921" mass="104499">MFENDDSRDGNGGFLVSAENIADQLRIHQIPIVALNACQSGKQLGNTATETSLGSRLLASGAQLVIAMGYSVTVSAARIFMTRFYEELLAGREPSSAIRAARLELHRDKARRAAYNKEIDLEDWMLPVIYQNAPPRFRFTAAAPGAAPSTPRYSHPKPLYGFFGRDLDVLEIERRLLLRGNLLLVQGMGGAGKSTLLHHLGWWWQKTRFVEQVFYFGYDLKAWRLPEIVHNIGEQLGLPQSGRMQDDRAEVVRALKHTRHLLMLDNMESITGERLSIPNTLNEAERLELKGFLHELQVGRTLMLLGSRGDEAWLHPMPLNGHRIYDLPGLDGESGSQLADKILRDIGAPNWPGQPEHRDDFKRLMKLLGGYPLAMEVVLSNLARSTPAEVLLRLEAADIDLDNQSATAGKTDSIIKCIDYSHSNLSEPAQQLLLTLAPFKGVVNKNWLEQYSERLLAQPVLAGLPCDKWDEVLKEAEKMGLLKPHEDDWLAENGYLSLQPVFPFFLKARLNEPAQAERKEAIETAFREHYEGIGRFVGELTDSKEAGQQQAGFALIGVEYENFYTALQIALRQQRSILSVLKPLSDFLDKTRQHPQGLELGRQVMQAFERWPKELIQGQTGYEFVGVLCDSIGKKFYLLQQFQEAEEAYSKALELWDGMMIQSPEHKGKQRATILHQLGLVAQVQQKYEEAERYYKEALAIKIEYNARYEQAKTLHALGAVVQKQRKYDETERYYKEALGIYIEYNDRFWQAGALHHLGIVAQHQRKYAEAERYFKATLAIMIEYNTRFEQAAPLHQLGLVAQEQKKYEEARQYYKDALALSVEYNARLDQALTLHQLGRLAEDQQQWKEAKAYALEAAELFVEFEDQHNLAIALGLLGRIWRATKDRGIIDKVAVLLNSSAAECEAMFDEVAGASESEEE</sequence>
<reference evidence="3 4" key="1">
    <citation type="submission" date="2019-05" db="EMBL/GenBank/DDBJ databases">
        <title>Draft Whole-Genome sequence of the green sulfur bacterium Chlorobaculum thiosulfatiphilum DSM 249.</title>
        <authorList>
            <person name="Meyer T.E."/>
            <person name="Kyndt J.A."/>
        </authorList>
    </citation>
    <scope>NUCLEOTIDE SEQUENCE [LARGE SCALE GENOMIC DNA]</scope>
    <source>
        <strain evidence="3 4">DSM 249</strain>
    </source>
</reference>
<dbReference type="OrthoDB" id="1090267at2"/>
<keyword evidence="1" id="KW-0802">TPR repeat</keyword>
<protein>
    <submittedName>
        <fullName evidence="3">Tetratricopeptide repeat protein</fullName>
    </submittedName>
</protein>
<feature type="repeat" description="TPR" evidence="1">
    <location>
        <begin position="672"/>
        <end position="705"/>
    </location>
</feature>
<dbReference type="Pfam" id="PF13424">
    <property type="entry name" value="TPR_12"/>
    <property type="match status" value="2"/>
</dbReference>
<dbReference type="InterPro" id="IPR011990">
    <property type="entry name" value="TPR-like_helical_dom_sf"/>
</dbReference>
<evidence type="ECO:0000256" key="1">
    <source>
        <dbReference type="PROSITE-ProRule" id="PRU00339"/>
    </source>
</evidence>
<dbReference type="PANTHER" id="PTHR47691">
    <property type="entry name" value="REGULATOR-RELATED"/>
    <property type="match status" value="1"/>
</dbReference>
<feature type="repeat" description="TPR" evidence="1">
    <location>
        <begin position="792"/>
        <end position="825"/>
    </location>
</feature>
<dbReference type="InterPro" id="IPR027417">
    <property type="entry name" value="P-loop_NTPase"/>
</dbReference>
<dbReference type="AlphaFoldDB" id="A0A5C4S7Y1"/>
<dbReference type="InterPro" id="IPR024983">
    <property type="entry name" value="CHAT_dom"/>
</dbReference>
<feature type="domain" description="CHAT" evidence="2">
    <location>
        <begin position="4"/>
        <end position="116"/>
    </location>
</feature>
<dbReference type="SUPFAM" id="SSF52540">
    <property type="entry name" value="P-loop containing nucleoside triphosphate hydrolases"/>
    <property type="match status" value="1"/>
</dbReference>
<dbReference type="SUPFAM" id="SSF48452">
    <property type="entry name" value="TPR-like"/>
    <property type="match status" value="1"/>
</dbReference>
<organism evidence="3 4">
    <name type="scientific">Chlorobaculum thiosulfatiphilum</name>
    <name type="common">Chlorobium limicola f.sp. thiosulfatophilum</name>
    <dbReference type="NCBI Taxonomy" id="115852"/>
    <lineage>
        <taxon>Bacteria</taxon>
        <taxon>Pseudomonadati</taxon>
        <taxon>Chlorobiota</taxon>
        <taxon>Chlorobiia</taxon>
        <taxon>Chlorobiales</taxon>
        <taxon>Chlorobiaceae</taxon>
        <taxon>Chlorobaculum</taxon>
    </lineage>
</organism>
<dbReference type="InterPro" id="IPR019734">
    <property type="entry name" value="TPR_rpt"/>
</dbReference>
<name>A0A5C4S7Y1_CHLTI</name>
<proteinExistence type="predicted"/>
<dbReference type="EMBL" id="VDCH01000006">
    <property type="protein sequence ID" value="TNJ39415.1"/>
    <property type="molecule type" value="Genomic_DNA"/>
</dbReference>
<gene>
    <name evidence="3" type="ORF">FGF66_04750</name>
</gene>
<dbReference type="PROSITE" id="PS50005">
    <property type="entry name" value="TPR"/>
    <property type="match status" value="2"/>
</dbReference>
<dbReference type="Gene3D" id="1.25.40.10">
    <property type="entry name" value="Tetratricopeptide repeat domain"/>
    <property type="match status" value="1"/>
</dbReference>
<dbReference type="PRINTS" id="PR00364">
    <property type="entry name" value="DISEASERSIST"/>
</dbReference>
<dbReference type="Gene3D" id="3.40.50.300">
    <property type="entry name" value="P-loop containing nucleotide triphosphate hydrolases"/>
    <property type="match status" value="1"/>
</dbReference>
<evidence type="ECO:0000259" key="2">
    <source>
        <dbReference type="Pfam" id="PF12770"/>
    </source>
</evidence>
<dbReference type="CDD" id="cd00267">
    <property type="entry name" value="ABC_ATPase"/>
    <property type="match status" value="1"/>
</dbReference>
<evidence type="ECO:0000313" key="3">
    <source>
        <dbReference type="EMBL" id="TNJ39415.1"/>
    </source>
</evidence>